<dbReference type="AlphaFoldDB" id="A0A0E9UIJ4"/>
<name>A0A0E9UIJ4_ANGAN</name>
<reference evidence="1" key="2">
    <citation type="journal article" date="2015" name="Fish Shellfish Immunol.">
        <title>Early steps in the European eel (Anguilla anguilla)-Vibrio vulnificus interaction in the gills: Role of the RtxA13 toxin.</title>
        <authorList>
            <person name="Callol A."/>
            <person name="Pajuelo D."/>
            <person name="Ebbesson L."/>
            <person name="Teles M."/>
            <person name="MacKenzie S."/>
            <person name="Amaro C."/>
        </authorList>
    </citation>
    <scope>NUCLEOTIDE SEQUENCE</scope>
</reference>
<protein>
    <submittedName>
        <fullName evidence="1">Uncharacterized protein</fullName>
    </submittedName>
</protein>
<evidence type="ECO:0000313" key="1">
    <source>
        <dbReference type="EMBL" id="JAH65085.1"/>
    </source>
</evidence>
<dbReference type="EMBL" id="GBXM01043492">
    <property type="protein sequence ID" value="JAH65085.1"/>
    <property type="molecule type" value="Transcribed_RNA"/>
</dbReference>
<proteinExistence type="predicted"/>
<organism evidence="1">
    <name type="scientific">Anguilla anguilla</name>
    <name type="common">European freshwater eel</name>
    <name type="synonym">Muraena anguilla</name>
    <dbReference type="NCBI Taxonomy" id="7936"/>
    <lineage>
        <taxon>Eukaryota</taxon>
        <taxon>Metazoa</taxon>
        <taxon>Chordata</taxon>
        <taxon>Craniata</taxon>
        <taxon>Vertebrata</taxon>
        <taxon>Euteleostomi</taxon>
        <taxon>Actinopterygii</taxon>
        <taxon>Neopterygii</taxon>
        <taxon>Teleostei</taxon>
        <taxon>Anguilliformes</taxon>
        <taxon>Anguillidae</taxon>
        <taxon>Anguilla</taxon>
    </lineage>
</organism>
<sequence>MMFSGRKNVILNVKSIDSCILSREICHCPFSYSCSHL</sequence>
<accession>A0A0E9UIJ4</accession>
<reference evidence="1" key="1">
    <citation type="submission" date="2014-11" db="EMBL/GenBank/DDBJ databases">
        <authorList>
            <person name="Amaro Gonzalez C."/>
        </authorList>
    </citation>
    <scope>NUCLEOTIDE SEQUENCE</scope>
</reference>